<evidence type="ECO:0000256" key="4">
    <source>
        <dbReference type="SAM" id="MobiDB-lite"/>
    </source>
</evidence>
<keyword evidence="7" id="KW-1185">Reference proteome</keyword>
<comment type="caution">
    <text evidence="6">The sequence shown here is derived from an EMBL/GenBank/DDBJ whole genome shotgun (WGS) entry which is preliminary data.</text>
</comment>
<dbReference type="PANTHER" id="PTHR24258:SF129">
    <property type="entry name" value="LP15124P-RELATED"/>
    <property type="match status" value="1"/>
</dbReference>
<dbReference type="PROSITE" id="PS00134">
    <property type="entry name" value="TRYPSIN_HIS"/>
    <property type="match status" value="1"/>
</dbReference>
<dbReference type="PANTHER" id="PTHR24258">
    <property type="entry name" value="SERINE PROTEASE-RELATED"/>
    <property type="match status" value="1"/>
</dbReference>
<protein>
    <recommendedName>
        <fullName evidence="5">Peptidase S1 domain-containing protein</fullName>
    </recommendedName>
</protein>
<evidence type="ECO:0000313" key="6">
    <source>
        <dbReference type="EMBL" id="CAL4064014.1"/>
    </source>
</evidence>
<dbReference type="InterPro" id="IPR018114">
    <property type="entry name" value="TRYPSIN_HIS"/>
</dbReference>
<dbReference type="Gene3D" id="2.40.10.10">
    <property type="entry name" value="Trypsin-like serine proteases"/>
    <property type="match status" value="1"/>
</dbReference>
<evidence type="ECO:0000256" key="2">
    <source>
        <dbReference type="ARBA" id="ARBA00022525"/>
    </source>
</evidence>
<keyword evidence="2" id="KW-0964">Secreted</keyword>
<dbReference type="GO" id="GO:0006508">
    <property type="term" value="P:proteolysis"/>
    <property type="evidence" value="ECO:0007669"/>
    <property type="project" value="InterPro"/>
</dbReference>
<evidence type="ECO:0000259" key="5">
    <source>
        <dbReference type="PROSITE" id="PS50240"/>
    </source>
</evidence>
<proteinExistence type="predicted"/>
<dbReference type="SMART" id="SM00020">
    <property type="entry name" value="Tryp_SPc"/>
    <property type="match status" value="1"/>
</dbReference>
<dbReference type="PROSITE" id="PS50240">
    <property type="entry name" value="TRYPSIN_DOM"/>
    <property type="match status" value="1"/>
</dbReference>
<name>A0AAV2PTL1_MEGNR</name>
<gene>
    <name evidence="6" type="ORF">MNOR_LOCUS3766</name>
</gene>
<dbReference type="GO" id="GO:0004252">
    <property type="term" value="F:serine-type endopeptidase activity"/>
    <property type="evidence" value="ECO:0007669"/>
    <property type="project" value="InterPro"/>
</dbReference>
<dbReference type="GO" id="GO:0005576">
    <property type="term" value="C:extracellular region"/>
    <property type="evidence" value="ECO:0007669"/>
    <property type="project" value="UniProtKB-SubCell"/>
</dbReference>
<feature type="compositionally biased region" description="Polar residues" evidence="4">
    <location>
        <begin position="128"/>
        <end position="140"/>
    </location>
</feature>
<reference evidence="6 7" key="1">
    <citation type="submission" date="2024-05" db="EMBL/GenBank/DDBJ databases">
        <authorList>
            <person name="Wallberg A."/>
        </authorList>
    </citation>
    <scope>NUCLEOTIDE SEQUENCE [LARGE SCALE GENOMIC DNA]</scope>
</reference>
<feature type="non-terminal residue" evidence="6">
    <location>
        <position position="475"/>
    </location>
</feature>
<sequence length="475" mass="50062">PGSTQPGSTQPGSTQPGSSQTDNQQPGSTQTGSTQPGSTQPGSTQPGSSQPGNQNQLPLQPGSASSLGTQQGYPDNDEGNTNSQTENIQPSSQGITPNPINIQPASVTGNNIQPGSLPGINIQPATLPGTTDSSTNNGGISTDLLLPDKDFTDNAGSLPKNPLPGNTSNGGSTASSTSLSAAAQCGISNSGTTLDIDIRNAVGHGDSEFGEFPWQAIIFFQNYTFQCGASLVGDRWLITAAHCVDGLQPEDIQIRLGEWQVNTFDEPLPYIDVPISSFTIHPGFKSESVHNDIAVIELNEAISPQYHINTICLPELGQTVDGSTCIATGWGKEAFEGDYQFIMKKIELPVVGKDTCQDLLRKTRLGEYFELDPSFMCAGGEENADACKGDGGGPLACRDPATGNYILTGITAWGIGCGQKDIPGVYTDVPLFAKWVQRVLDGTNNDEQQDFQQGGQFRSVNAFEQPQSSQGFGRN</sequence>
<feature type="non-terminal residue" evidence="6">
    <location>
        <position position="1"/>
    </location>
</feature>
<evidence type="ECO:0000256" key="1">
    <source>
        <dbReference type="ARBA" id="ARBA00004613"/>
    </source>
</evidence>
<dbReference type="EMBL" id="CAXKWB010001321">
    <property type="protein sequence ID" value="CAL4064014.1"/>
    <property type="molecule type" value="Genomic_DNA"/>
</dbReference>
<feature type="region of interest" description="Disordered" evidence="4">
    <location>
        <begin position="1"/>
        <end position="176"/>
    </location>
</feature>
<dbReference type="FunFam" id="2.40.10.10:FF:000038">
    <property type="entry name" value="Serine protease"/>
    <property type="match status" value="1"/>
</dbReference>
<dbReference type="InterPro" id="IPR001254">
    <property type="entry name" value="Trypsin_dom"/>
</dbReference>
<evidence type="ECO:0000313" key="7">
    <source>
        <dbReference type="Proteomes" id="UP001497623"/>
    </source>
</evidence>
<feature type="compositionally biased region" description="Polar residues" evidence="4">
    <location>
        <begin position="1"/>
        <end position="23"/>
    </location>
</feature>
<dbReference type="InterPro" id="IPR043504">
    <property type="entry name" value="Peptidase_S1_PA_chymotrypsin"/>
</dbReference>
<dbReference type="PRINTS" id="PR00722">
    <property type="entry name" value="CHYMOTRYPSIN"/>
</dbReference>
<organism evidence="6 7">
    <name type="scientific">Meganyctiphanes norvegica</name>
    <name type="common">Northern krill</name>
    <name type="synonym">Thysanopoda norvegica</name>
    <dbReference type="NCBI Taxonomy" id="48144"/>
    <lineage>
        <taxon>Eukaryota</taxon>
        <taxon>Metazoa</taxon>
        <taxon>Ecdysozoa</taxon>
        <taxon>Arthropoda</taxon>
        <taxon>Crustacea</taxon>
        <taxon>Multicrustacea</taxon>
        <taxon>Malacostraca</taxon>
        <taxon>Eumalacostraca</taxon>
        <taxon>Eucarida</taxon>
        <taxon>Euphausiacea</taxon>
        <taxon>Euphausiidae</taxon>
        <taxon>Meganyctiphanes</taxon>
    </lineage>
</organism>
<feature type="compositionally biased region" description="Low complexity" evidence="4">
    <location>
        <begin position="24"/>
        <end position="62"/>
    </location>
</feature>
<keyword evidence="3" id="KW-1015">Disulfide bond</keyword>
<dbReference type="CDD" id="cd00190">
    <property type="entry name" value="Tryp_SPc"/>
    <property type="match status" value="1"/>
</dbReference>
<feature type="compositionally biased region" description="Low complexity" evidence="4">
    <location>
        <begin position="165"/>
        <end position="176"/>
    </location>
</feature>
<dbReference type="InterPro" id="IPR009003">
    <property type="entry name" value="Peptidase_S1_PA"/>
</dbReference>
<evidence type="ECO:0000256" key="3">
    <source>
        <dbReference type="ARBA" id="ARBA00023157"/>
    </source>
</evidence>
<accession>A0AAV2PTL1</accession>
<feature type="compositionally biased region" description="Polar residues" evidence="4">
    <location>
        <begin position="63"/>
        <end position="114"/>
    </location>
</feature>
<dbReference type="AlphaFoldDB" id="A0AAV2PTL1"/>
<dbReference type="Pfam" id="PF00089">
    <property type="entry name" value="Trypsin"/>
    <property type="match status" value="1"/>
</dbReference>
<dbReference type="Proteomes" id="UP001497623">
    <property type="component" value="Unassembled WGS sequence"/>
</dbReference>
<comment type="subcellular location">
    <subcellularLocation>
        <location evidence="1">Secreted</location>
    </subcellularLocation>
</comment>
<feature type="domain" description="Peptidase S1" evidence="5">
    <location>
        <begin position="201"/>
        <end position="441"/>
    </location>
</feature>
<dbReference type="InterPro" id="IPR001314">
    <property type="entry name" value="Peptidase_S1A"/>
</dbReference>
<dbReference type="SUPFAM" id="SSF50494">
    <property type="entry name" value="Trypsin-like serine proteases"/>
    <property type="match status" value="1"/>
</dbReference>